<evidence type="ECO:0000313" key="4">
    <source>
        <dbReference type="Proteomes" id="UP001501495"/>
    </source>
</evidence>
<feature type="compositionally biased region" description="Basic residues" evidence="1">
    <location>
        <begin position="18"/>
        <end position="28"/>
    </location>
</feature>
<gene>
    <name evidence="3" type="ORF">GCM10022215_33870</name>
</gene>
<evidence type="ECO:0000256" key="1">
    <source>
        <dbReference type="SAM" id="MobiDB-lite"/>
    </source>
</evidence>
<dbReference type="EMBL" id="BAAAZH010000027">
    <property type="protein sequence ID" value="GAA4125395.1"/>
    <property type="molecule type" value="Genomic_DNA"/>
</dbReference>
<sequence length="91" mass="10171">MMATNSNAPAAEPGTFGPRRRGVPRGRSPRLVDAQELWDIDDVASYLGVTKQTIYSWRTTGYGPAGFRVGKHLRWRAATVINWTVQLEENP</sequence>
<feature type="domain" description="Helix-turn-helix" evidence="2">
    <location>
        <begin position="39"/>
        <end position="83"/>
    </location>
</feature>
<dbReference type="InterPro" id="IPR009061">
    <property type="entry name" value="DNA-bd_dom_put_sf"/>
</dbReference>
<feature type="region of interest" description="Disordered" evidence="1">
    <location>
        <begin position="1"/>
        <end position="28"/>
    </location>
</feature>
<accession>A0ABP7XU33</accession>
<protein>
    <recommendedName>
        <fullName evidence="2">Helix-turn-helix domain-containing protein</fullName>
    </recommendedName>
</protein>
<dbReference type="InterPro" id="IPR041657">
    <property type="entry name" value="HTH_17"/>
</dbReference>
<dbReference type="Gene3D" id="1.10.238.160">
    <property type="match status" value="1"/>
</dbReference>
<dbReference type="RefSeq" id="WP_344734649.1">
    <property type="nucleotide sequence ID" value="NZ_BAAAZH010000027.1"/>
</dbReference>
<name>A0ABP7XU33_9ACTN</name>
<dbReference type="Pfam" id="PF12728">
    <property type="entry name" value="HTH_17"/>
    <property type="match status" value="1"/>
</dbReference>
<dbReference type="SUPFAM" id="SSF46955">
    <property type="entry name" value="Putative DNA-binding domain"/>
    <property type="match status" value="1"/>
</dbReference>
<reference evidence="4" key="1">
    <citation type="journal article" date="2019" name="Int. J. Syst. Evol. Microbiol.">
        <title>The Global Catalogue of Microorganisms (GCM) 10K type strain sequencing project: providing services to taxonomists for standard genome sequencing and annotation.</title>
        <authorList>
            <consortium name="The Broad Institute Genomics Platform"/>
            <consortium name="The Broad Institute Genome Sequencing Center for Infectious Disease"/>
            <person name="Wu L."/>
            <person name="Ma J."/>
        </authorList>
    </citation>
    <scope>NUCLEOTIDE SEQUENCE [LARGE SCALE GENOMIC DNA]</scope>
    <source>
        <strain evidence="4">JCM 16703</strain>
    </source>
</reference>
<proteinExistence type="predicted"/>
<organism evidence="3 4">
    <name type="scientific">Nocardioides fonticola</name>
    <dbReference type="NCBI Taxonomy" id="450363"/>
    <lineage>
        <taxon>Bacteria</taxon>
        <taxon>Bacillati</taxon>
        <taxon>Actinomycetota</taxon>
        <taxon>Actinomycetes</taxon>
        <taxon>Propionibacteriales</taxon>
        <taxon>Nocardioidaceae</taxon>
        <taxon>Nocardioides</taxon>
    </lineage>
</organism>
<keyword evidence="4" id="KW-1185">Reference proteome</keyword>
<evidence type="ECO:0000259" key="2">
    <source>
        <dbReference type="Pfam" id="PF12728"/>
    </source>
</evidence>
<evidence type="ECO:0000313" key="3">
    <source>
        <dbReference type="EMBL" id="GAA4125395.1"/>
    </source>
</evidence>
<dbReference type="Proteomes" id="UP001501495">
    <property type="component" value="Unassembled WGS sequence"/>
</dbReference>
<comment type="caution">
    <text evidence="3">The sequence shown here is derived from an EMBL/GenBank/DDBJ whole genome shotgun (WGS) entry which is preliminary data.</text>
</comment>